<organism evidence="2">
    <name type="scientific">freshwater metagenome</name>
    <dbReference type="NCBI Taxonomy" id="449393"/>
    <lineage>
        <taxon>unclassified sequences</taxon>
        <taxon>metagenomes</taxon>
        <taxon>ecological metagenomes</taxon>
    </lineage>
</organism>
<name>A0A6J7FNN6_9ZZZZ</name>
<protein>
    <submittedName>
        <fullName evidence="2">Unannotated protein</fullName>
    </submittedName>
</protein>
<dbReference type="EMBL" id="CAEZYR010000002">
    <property type="protein sequence ID" value="CAB4725425.1"/>
    <property type="molecule type" value="Genomic_DNA"/>
</dbReference>
<evidence type="ECO:0000313" key="1">
    <source>
        <dbReference type="EMBL" id="CAB4725425.1"/>
    </source>
</evidence>
<dbReference type="AlphaFoldDB" id="A0A6J7FNN6"/>
<sequence>MTLQNRVTPLNELVADASYRGTFMGNRGVLHDDHRHIVRWRNGNSWITCLLAYKGRRNEPMTPGLYTELFFLDEPTALAAGHRPCALCRRERFNAFRQAIAAAGGGTLSATELDDRLDDERRSGNAQRRHVVNSTDLPDGVMMMAHDMAHLLWQGRLFGWGPSGYILAGPLPRGDVEVLTPPIAVRALRGGFVPEVHPSLPT</sequence>
<proteinExistence type="predicted"/>
<evidence type="ECO:0000313" key="3">
    <source>
        <dbReference type="EMBL" id="CAB5026582.1"/>
    </source>
</evidence>
<accession>A0A6J7FNN6</accession>
<reference evidence="2" key="1">
    <citation type="submission" date="2020-05" db="EMBL/GenBank/DDBJ databases">
        <authorList>
            <person name="Chiriac C."/>
            <person name="Salcher M."/>
            <person name="Ghai R."/>
            <person name="Kavagutti S V."/>
        </authorList>
    </citation>
    <scope>NUCLEOTIDE SEQUENCE</scope>
</reference>
<evidence type="ECO:0000313" key="2">
    <source>
        <dbReference type="EMBL" id="CAB4893153.1"/>
    </source>
</evidence>
<gene>
    <name evidence="1" type="ORF">UFOPK2754_00106</name>
    <name evidence="2" type="ORF">UFOPK3543_00414</name>
    <name evidence="3" type="ORF">UFOPK3967_03099</name>
</gene>
<dbReference type="EMBL" id="CAFBOS010000310">
    <property type="protein sequence ID" value="CAB5026582.1"/>
    <property type="molecule type" value="Genomic_DNA"/>
</dbReference>
<dbReference type="EMBL" id="CAFBMH010000009">
    <property type="protein sequence ID" value="CAB4893153.1"/>
    <property type="molecule type" value="Genomic_DNA"/>
</dbReference>